<sequence>MPRPQDPNLYGQPPPKKQKKEMALSGSLAFTSQLSSLMATSSSSTPSTSGRPRPSKSKTDELFRSVKIKRKEAPSSADDAPSRLNLKSPTSTEEEKEILARSRQKMESKARLYATMKRGDYIGREYGLVDFDRKWAESQAKDTTDHHSSSSSSGSDSEEEKEAQALSEPLIEHTDQFGRTRLLTKSQIARLSAPASLESSEESARPSRPAEIIYGDSIQTSAFLPSSEMQNLASKRDRSATPPPETHYDANREIRTKGVGFYKFSSTDAEQRQKQMEELGRERERTEQVRRQREEEKEKRKRELEKRRKEIEERRKEMGNKRAGKIADEFLEGLGREIGG</sequence>
<keyword evidence="4" id="KW-1185">Reference proteome</keyword>
<dbReference type="InterPro" id="IPR025066">
    <property type="entry name" value="CCDC174-like"/>
</dbReference>
<dbReference type="Proteomes" id="UP001321749">
    <property type="component" value="Unassembled WGS sequence"/>
</dbReference>
<feature type="compositionally biased region" description="Polar residues" evidence="2">
    <location>
        <begin position="217"/>
        <end position="233"/>
    </location>
</feature>
<dbReference type="EMBL" id="MU865041">
    <property type="protein sequence ID" value="KAK4459293.1"/>
    <property type="molecule type" value="Genomic_DNA"/>
</dbReference>
<feature type="region of interest" description="Disordered" evidence="2">
    <location>
        <begin position="138"/>
        <end position="340"/>
    </location>
</feature>
<feature type="compositionally biased region" description="Basic and acidic residues" evidence="2">
    <location>
        <begin position="269"/>
        <end position="328"/>
    </location>
</feature>
<feature type="compositionally biased region" description="Basic and acidic residues" evidence="2">
    <location>
        <begin position="97"/>
        <end position="110"/>
    </location>
</feature>
<feature type="compositionally biased region" description="Basic and acidic residues" evidence="2">
    <location>
        <begin position="138"/>
        <end position="148"/>
    </location>
</feature>
<evidence type="ECO:0000313" key="4">
    <source>
        <dbReference type="Proteomes" id="UP001321749"/>
    </source>
</evidence>
<proteinExistence type="predicted"/>
<name>A0AAV9HFN3_9PEZI</name>
<dbReference type="GO" id="GO:0005634">
    <property type="term" value="C:nucleus"/>
    <property type="evidence" value="ECO:0007669"/>
    <property type="project" value="TreeGrafter"/>
</dbReference>
<organism evidence="3 4">
    <name type="scientific">Cladorrhinum samala</name>
    <dbReference type="NCBI Taxonomy" id="585594"/>
    <lineage>
        <taxon>Eukaryota</taxon>
        <taxon>Fungi</taxon>
        <taxon>Dikarya</taxon>
        <taxon>Ascomycota</taxon>
        <taxon>Pezizomycotina</taxon>
        <taxon>Sordariomycetes</taxon>
        <taxon>Sordariomycetidae</taxon>
        <taxon>Sordariales</taxon>
        <taxon>Podosporaceae</taxon>
        <taxon>Cladorrhinum</taxon>
    </lineage>
</organism>
<dbReference type="PANTHER" id="PTHR15885">
    <property type="entry name" value="COILED-COIL DOMAIN-CONTAINING PROTEIN 174"/>
    <property type="match status" value="1"/>
</dbReference>
<protein>
    <submittedName>
        <fullName evidence="3">Uncharacterized protein</fullName>
    </submittedName>
</protein>
<reference evidence="3" key="2">
    <citation type="submission" date="2023-06" db="EMBL/GenBank/DDBJ databases">
        <authorList>
            <consortium name="Lawrence Berkeley National Laboratory"/>
            <person name="Mondo S.J."/>
            <person name="Hensen N."/>
            <person name="Bonometti L."/>
            <person name="Westerberg I."/>
            <person name="Brannstrom I.O."/>
            <person name="Guillou S."/>
            <person name="Cros-Aarteil S."/>
            <person name="Calhoun S."/>
            <person name="Haridas S."/>
            <person name="Kuo A."/>
            <person name="Pangilinan J."/>
            <person name="Riley R."/>
            <person name="Labutti K."/>
            <person name="Andreopoulos B."/>
            <person name="Lipzen A."/>
            <person name="Chen C."/>
            <person name="Yanf M."/>
            <person name="Daum C."/>
            <person name="Ng V."/>
            <person name="Clum A."/>
            <person name="Steindorff A."/>
            <person name="Ohm R."/>
            <person name="Martin F."/>
            <person name="Silar P."/>
            <person name="Natvig D."/>
            <person name="Lalanne C."/>
            <person name="Gautier V."/>
            <person name="Ament-Velasquez S.L."/>
            <person name="Kruys A."/>
            <person name="Hutchinson M.I."/>
            <person name="Powell A.J."/>
            <person name="Barry K."/>
            <person name="Miller A.N."/>
            <person name="Grigoriev I.V."/>
            <person name="Debuchy R."/>
            <person name="Gladieux P."/>
            <person name="Thoren M.H."/>
            <person name="Johannesson H."/>
        </authorList>
    </citation>
    <scope>NUCLEOTIDE SEQUENCE</scope>
    <source>
        <strain evidence="3">PSN324</strain>
    </source>
</reference>
<feature type="region of interest" description="Disordered" evidence="2">
    <location>
        <begin position="1"/>
        <end position="116"/>
    </location>
</feature>
<evidence type="ECO:0000256" key="1">
    <source>
        <dbReference type="ARBA" id="ARBA00023054"/>
    </source>
</evidence>
<dbReference type="AlphaFoldDB" id="A0AAV9HFN3"/>
<evidence type="ECO:0000256" key="2">
    <source>
        <dbReference type="SAM" id="MobiDB-lite"/>
    </source>
</evidence>
<dbReference type="PANTHER" id="PTHR15885:SF1">
    <property type="entry name" value="COILED-COIL DOMAIN-CONTAINING PROTEIN 174"/>
    <property type="match status" value="1"/>
</dbReference>
<gene>
    <name evidence="3" type="ORF">QBC42DRAFT_274804</name>
</gene>
<feature type="compositionally biased region" description="Basic and acidic residues" evidence="2">
    <location>
        <begin position="246"/>
        <end position="256"/>
    </location>
</feature>
<keyword evidence="1" id="KW-0175">Coiled coil</keyword>
<evidence type="ECO:0000313" key="3">
    <source>
        <dbReference type="EMBL" id="KAK4459293.1"/>
    </source>
</evidence>
<accession>A0AAV9HFN3</accession>
<comment type="caution">
    <text evidence="3">The sequence shown here is derived from an EMBL/GenBank/DDBJ whole genome shotgun (WGS) entry which is preliminary data.</text>
</comment>
<feature type="compositionally biased region" description="Low complexity" evidence="2">
    <location>
        <begin position="31"/>
        <end position="52"/>
    </location>
</feature>
<reference evidence="3" key="1">
    <citation type="journal article" date="2023" name="Mol. Phylogenet. Evol.">
        <title>Genome-scale phylogeny and comparative genomics of the fungal order Sordariales.</title>
        <authorList>
            <person name="Hensen N."/>
            <person name="Bonometti L."/>
            <person name="Westerberg I."/>
            <person name="Brannstrom I.O."/>
            <person name="Guillou S."/>
            <person name="Cros-Aarteil S."/>
            <person name="Calhoun S."/>
            <person name="Haridas S."/>
            <person name="Kuo A."/>
            <person name="Mondo S."/>
            <person name="Pangilinan J."/>
            <person name="Riley R."/>
            <person name="LaButti K."/>
            <person name="Andreopoulos B."/>
            <person name="Lipzen A."/>
            <person name="Chen C."/>
            <person name="Yan M."/>
            <person name="Daum C."/>
            <person name="Ng V."/>
            <person name="Clum A."/>
            <person name="Steindorff A."/>
            <person name="Ohm R.A."/>
            <person name="Martin F."/>
            <person name="Silar P."/>
            <person name="Natvig D.O."/>
            <person name="Lalanne C."/>
            <person name="Gautier V."/>
            <person name="Ament-Velasquez S.L."/>
            <person name="Kruys A."/>
            <person name="Hutchinson M.I."/>
            <person name="Powell A.J."/>
            <person name="Barry K."/>
            <person name="Miller A.N."/>
            <person name="Grigoriev I.V."/>
            <person name="Debuchy R."/>
            <person name="Gladieux P."/>
            <person name="Hiltunen Thoren M."/>
            <person name="Johannesson H."/>
        </authorList>
    </citation>
    <scope>NUCLEOTIDE SEQUENCE</scope>
    <source>
        <strain evidence="3">PSN324</strain>
    </source>
</reference>
<feature type="compositionally biased region" description="Low complexity" evidence="2">
    <location>
        <begin position="189"/>
        <end position="198"/>
    </location>
</feature>
<dbReference type="Pfam" id="PF13300">
    <property type="entry name" value="DUF4078"/>
    <property type="match status" value="1"/>
</dbReference>